<dbReference type="PIRSF" id="PIRSF004761">
    <property type="entry name" value="Hydrgn_mat_HypA"/>
    <property type="match status" value="1"/>
</dbReference>
<evidence type="ECO:0000313" key="6">
    <source>
        <dbReference type="Proteomes" id="UP000604481"/>
    </source>
</evidence>
<dbReference type="Gene3D" id="3.30.2320.80">
    <property type="match status" value="1"/>
</dbReference>
<keyword evidence="1 4" id="KW-0533">Nickel</keyword>
<evidence type="ECO:0000256" key="2">
    <source>
        <dbReference type="ARBA" id="ARBA00022723"/>
    </source>
</evidence>
<dbReference type="GO" id="GO:0016151">
    <property type="term" value="F:nickel cation binding"/>
    <property type="evidence" value="ECO:0007669"/>
    <property type="project" value="UniProtKB-UniRule"/>
</dbReference>
<proteinExistence type="inferred from homology"/>
<dbReference type="RefSeq" id="WP_194116525.1">
    <property type="nucleotide sequence ID" value="NZ_JADFUA010000006.1"/>
</dbReference>
<sequence>MHELSLAEHVIRIVEDAAHQAGAQRVTRVRLAVGALAHVEPETLQFCCTLAARQTALAETEFVVEQTPGQAYCADCRQDVALERIGFPCPQCGGFALRVTAGEEMQVLDIAIV</sequence>
<gene>
    <name evidence="4 5" type="primary">hypA</name>
    <name evidence="5" type="ORF">INR99_11685</name>
</gene>
<dbReference type="AlphaFoldDB" id="A0A8J7FPU1"/>
<keyword evidence="6" id="KW-1185">Reference proteome</keyword>
<evidence type="ECO:0000256" key="3">
    <source>
        <dbReference type="ARBA" id="ARBA00022833"/>
    </source>
</evidence>
<feature type="binding site" evidence="4">
    <location>
        <position position="73"/>
    </location>
    <ligand>
        <name>Zn(2+)</name>
        <dbReference type="ChEBI" id="CHEBI:29105"/>
    </ligand>
</feature>
<dbReference type="NCBIfam" id="TIGR00100">
    <property type="entry name" value="hypA"/>
    <property type="match status" value="1"/>
</dbReference>
<dbReference type="Proteomes" id="UP000604481">
    <property type="component" value="Unassembled WGS sequence"/>
</dbReference>
<comment type="caution">
    <text evidence="5">The sequence shown here is derived from an EMBL/GenBank/DDBJ whole genome shotgun (WGS) entry which is preliminary data.</text>
</comment>
<evidence type="ECO:0000256" key="4">
    <source>
        <dbReference type="HAMAP-Rule" id="MF_00213"/>
    </source>
</evidence>
<dbReference type="PANTHER" id="PTHR34535">
    <property type="entry name" value="HYDROGENASE MATURATION FACTOR HYPA"/>
    <property type="match status" value="1"/>
</dbReference>
<dbReference type="GO" id="GO:0051604">
    <property type="term" value="P:protein maturation"/>
    <property type="evidence" value="ECO:0007669"/>
    <property type="project" value="InterPro"/>
</dbReference>
<dbReference type="GO" id="GO:0008270">
    <property type="term" value="F:zinc ion binding"/>
    <property type="evidence" value="ECO:0007669"/>
    <property type="project" value="UniProtKB-UniRule"/>
</dbReference>
<dbReference type="InterPro" id="IPR000688">
    <property type="entry name" value="HypA/HybF"/>
</dbReference>
<comment type="similarity">
    <text evidence="4">Belongs to the HypA/HybF family.</text>
</comment>
<dbReference type="EMBL" id="JADFUA010000006">
    <property type="protein sequence ID" value="MBE9610004.1"/>
    <property type="molecule type" value="Genomic_DNA"/>
</dbReference>
<evidence type="ECO:0000256" key="1">
    <source>
        <dbReference type="ARBA" id="ARBA00022596"/>
    </source>
</evidence>
<dbReference type="PANTHER" id="PTHR34535:SF3">
    <property type="entry name" value="HYDROGENASE MATURATION FACTOR HYPA"/>
    <property type="match status" value="1"/>
</dbReference>
<accession>A0A8J7FPU1</accession>
<feature type="binding site" evidence="4">
    <location>
        <position position="89"/>
    </location>
    <ligand>
        <name>Zn(2+)</name>
        <dbReference type="ChEBI" id="CHEBI:29105"/>
    </ligand>
</feature>
<feature type="binding site" evidence="4">
    <location>
        <position position="2"/>
    </location>
    <ligand>
        <name>Ni(2+)</name>
        <dbReference type="ChEBI" id="CHEBI:49786"/>
    </ligand>
</feature>
<comment type="function">
    <text evidence="4">Involved in the maturation of [NiFe] hydrogenases. Required for nickel insertion into the metal center of the hydrogenase.</text>
</comment>
<name>A0A8J7FPU1_9NEIS</name>
<evidence type="ECO:0000313" key="5">
    <source>
        <dbReference type="EMBL" id="MBE9610004.1"/>
    </source>
</evidence>
<keyword evidence="3 4" id="KW-0862">Zinc</keyword>
<dbReference type="Pfam" id="PF01155">
    <property type="entry name" value="HypA"/>
    <property type="match status" value="1"/>
</dbReference>
<protein>
    <recommendedName>
        <fullName evidence="4">Hydrogenase maturation factor HypA</fullName>
    </recommendedName>
</protein>
<reference evidence="5 6" key="1">
    <citation type="submission" date="2020-10" db="EMBL/GenBank/DDBJ databases">
        <title>The genome sequence of Chitinilyticum litopenaei 4Y14.</title>
        <authorList>
            <person name="Liu Y."/>
        </authorList>
    </citation>
    <scope>NUCLEOTIDE SEQUENCE [LARGE SCALE GENOMIC DNA]</scope>
    <source>
        <strain evidence="5 6">4Y14</strain>
    </source>
</reference>
<feature type="binding site" evidence="4">
    <location>
        <position position="92"/>
    </location>
    <ligand>
        <name>Zn(2+)</name>
        <dbReference type="ChEBI" id="CHEBI:29105"/>
    </ligand>
</feature>
<feature type="binding site" evidence="4">
    <location>
        <position position="76"/>
    </location>
    <ligand>
        <name>Zn(2+)</name>
        <dbReference type="ChEBI" id="CHEBI:29105"/>
    </ligand>
</feature>
<keyword evidence="2 4" id="KW-0479">Metal-binding</keyword>
<dbReference type="HAMAP" id="MF_00213">
    <property type="entry name" value="HypA_HybF"/>
    <property type="match status" value="1"/>
</dbReference>
<organism evidence="5 6">
    <name type="scientific">Chitinilyticum piscinae</name>
    <dbReference type="NCBI Taxonomy" id="2866724"/>
    <lineage>
        <taxon>Bacteria</taxon>
        <taxon>Pseudomonadati</taxon>
        <taxon>Pseudomonadota</taxon>
        <taxon>Betaproteobacteria</taxon>
        <taxon>Neisseriales</taxon>
        <taxon>Chitinibacteraceae</taxon>
        <taxon>Chitinilyticum</taxon>
    </lineage>
</organism>